<dbReference type="PANTHER" id="PTHR33214:SF44">
    <property type="entry name" value="NON-SPECIFIC LIPID TRANSFER PROTEIN GPI-ANCHORED 33"/>
    <property type="match status" value="1"/>
</dbReference>
<keyword evidence="1" id="KW-0813">Transport</keyword>
<evidence type="ECO:0000256" key="2">
    <source>
        <dbReference type="ARBA" id="ARBA00023121"/>
    </source>
</evidence>
<dbReference type="GO" id="GO:0008289">
    <property type="term" value="F:lipid binding"/>
    <property type="evidence" value="ECO:0007669"/>
    <property type="project" value="UniProtKB-KW"/>
</dbReference>
<gene>
    <name evidence="6" type="ORF">HannXRQ_Chr12g0375671</name>
    <name evidence="5" type="ORF">HanXRQr2_Chr12g0550871</name>
</gene>
<dbReference type="Pfam" id="PF00234">
    <property type="entry name" value="Tryp_alpha_amyl"/>
    <property type="match status" value="1"/>
</dbReference>
<protein>
    <submittedName>
        <fullName evidence="5">Bifunctional inhibitor/plant lipid transfer protein/seed storage helical</fullName>
    </submittedName>
</protein>
<dbReference type="EMBL" id="CM007901">
    <property type="protein sequence ID" value="OTG05625.1"/>
    <property type="molecule type" value="Genomic_DNA"/>
</dbReference>
<evidence type="ECO:0000259" key="4">
    <source>
        <dbReference type="Pfam" id="PF00234"/>
    </source>
</evidence>
<dbReference type="Gramene" id="mRNA:HanXRQr2_Chr12g0550871">
    <property type="protein sequence ID" value="CDS:HanXRQr2_Chr12g0550871.1"/>
    <property type="gene ID" value="HanXRQr2_Chr12g0550871"/>
</dbReference>
<feature type="signal peptide" evidence="3">
    <location>
        <begin position="1"/>
        <end position="29"/>
    </location>
</feature>
<dbReference type="InterPro" id="IPR033872">
    <property type="entry name" value="nsLTP2"/>
</dbReference>
<dbReference type="EMBL" id="MNCJ02000327">
    <property type="protein sequence ID" value="KAF5778728.1"/>
    <property type="molecule type" value="Genomic_DNA"/>
</dbReference>
<organism evidence="6 7">
    <name type="scientific">Helianthus annuus</name>
    <name type="common">Common sunflower</name>
    <dbReference type="NCBI Taxonomy" id="4232"/>
    <lineage>
        <taxon>Eukaryota</taxon>
        <taxon>Viridiplantae</taxon>
        <taxon>Streptophyta</taxon>
        <taxon>Embryophyta</taxon>
        <taxon>Tracheophyta</taxon>
        <taxon>Spermatophyta</taxon>
        <taxon>Magnoliopsida</taxon>
        <taxon>eudicotyledons</taxon>
        <taxon>Gunneridae</taxon>
        <taxon>Pentapetalae</taxon>
        <taxon>asterids</taxon>
        <taxon>campanulids</taxon>
        <taxon>Asterales</taxon>
        <taxon>Asteraceae</taxon>
        <taxon>Asteroideae</taxon>
        <taxon>Heliantheae alliance</taxon>
        <taxon>Heliantheae</taxon>
        <taxon>Helianthus</taxon>
    </lineage>
</organism>
<evidence type="ECO:0000256" key="1">
    <source>
        <dbReference type="ARBA" id="ARBA00022448"/>
    </source>
</evidence>
<evidence type="ECO:0000313" key="7">
    <source>
        <dbReference type="Proteomes" id="UP000215914"/>
    </source>
</evidence>
<dbReference type="CDD" id="cd01959">
    <property type="entry name" value="nsLTP2"/>
    <property type="match status" value="1"/>
</dbReference>
<sequence length="97" mass="10449">MKRSYNICCVVVLSALMLVLMGQVPGSAAANCNYMELVVCAGAVTSPQPPSSDCCARVKEQKTCFCGYLQNPTLRQYVTPKDAQRVARECGVALPKC</sequence>
<dbReference type="Proteomes" id="UP000215914">
    <property type="component" value="Chromosome 12"/>
</dbReference>
<feature type="chain" id="PRO_5041059883" evidence="3">
    <location>
        <begin position="30"/>
        <end position="97"/>
    </location>
</feature>
<dbReference type="OMA" id="TECCAML"/>
<dbReference type="SUPFAM" id="SSF47699">
    <property type="entry name" value="Bifunctional inhibitor/lipid-transfer protein/seed storage 2S albumin"/>
    <property type="match status" value="1"/>
</dbReference>
<reference evidence="6" key="2">
    <citation type="submission" date="2017-02" db="EMBL/GenBank/DDBJ databases">
        <title>Sunflower complete genome.</title>
        <authorList>
            <person name="Langlade N."/>
            <person name="Munos S."/>
        </authorList>
    </citation>
    <scope>NUCLEOTIDE SEQUENCE [LARGE SCALE GENOMIC DNA]</scope>
    <source>
        <tissue evidence="6">Leaves</tissue>
    </source>
</reference>
<feature type="domain" description="Bifunctional inhibitor/plant lipid transfer protein/seed storage helical" evidence="4">
    <location>
        <begin position="35"/>
        <end position="97"/>
    </location>
</feature>
<evidence type="ECO:0000313" key="6">
    <source>
        <dbReference type="EMBL" id="OTG05625.1"/>
    </source>
</evidence>
<accession>A0A251T3D0</accession>
<dbReference type="AlphaFoldDB" id="A0A251T3D0"/>
<keyword evidence="7" id="KW-1185">Reference proteome</keyword>
<dbReference type="Gene3D" id="1.10.110.10">
    <property type="entry name" value="Plant lipid-transfer and hydrophobic proteins"/>
    <property type="match status" value="1"/>
</dbReference>
<dbReference type="PANTHER" id="PTHR33214">
    <property type="entry name" value="BIFUNCTIONAL INHIBITOR/LIPID-TRANSFER PROTEIN/SEED STORAGE 2S ALBUMIN SUPERFAMILY PROTEIN"/>
    <property type="match status" value="1"/>
</dbReference>
<dbReference type="InParanoid" id="A0A251T3D0"/>
<proteinExistence type="predicted"/>
<dbReference type="GO" id="GO:0006869">
    <property type="term" value="P:lipid transport"/>
    <property type="evidence" value="ECO:0007669"/>
    <property type="project" value="InterPro"/>
</dbReference>
<reference evidence="5 7" key="1">
    <citation type="journal article" date="2017" name="Nature">
        <title>The sunflower genome provides insights into oil metabolism, flowering and Asterid evolution.</title>
        <authorList>
            <person name="Badouin H."/>
            <person name="Gouzy J."/>
            <person name="Grassa C.J."/>
            <person name="Murat F."/>
            <person name="Staton S.E."/>
            <person name="Cottret L."/>
            <person name="Lelandais-Briere C."/>
            <person name="Owens G.L."/>
            <person name="Carrere S."/>
            <person name="Mayjonade B."/>
            <person name="Legrand L."/>
            <person name="Gill N."/>
            <person name="Kane N.C."/>
            <person name="Bowers J.E."/>
            <person name="Hubner S."/>
            <person name="Bellec A."/>
            <person name="Berard A."/>
            <person name="Berges H."/>
            <person name="Blanchet N."/>
            <person name="Boniface M.C."/>
            <person name="Brunel D."/>
            <person name="Catrice O."/>
            <person name="Chaidir N."/>
            <person name="Claudel C."/>
            <person name="Donnadieu C."/>
            <person name="Faraut T."/>
            <person name="Fievet G."/>
            <person name="Helmstetter N."/>
            <person name="King M."/>
            <person name="Knapp S.J."/>
            <person name="Lai Z."/>
            <person name="Le Paslier M.C."/>
            <person name="Lippi Y."/>
            <person name="Lorenzon L."/>
            <person name="Mandel J.R."/>
            <person name="Marage G."/>
            <person name="Marchand G."/>
            <person name="Marquand E."/>
            <person name="Bret-Mestries E."/>
            <person name="Morien E."/>
            <person name="Nambeesan S."/>
            <person name="Nguyen T."/>
            <person name="Pegot-Espagnet P."/>
            <person name="Pouilly N."/>
            <person name="Raftis F."/>
            <person name="Sallet E."/>
            <person name="Schiex T."/>
            <person name="Thomas J."/>
            <person name="Vandecasteele C."/>
            <person name="Vares D."/>
            <person name="Vear F."/>
            <person name="Vautrin S."/>
            <person name="Crespi M."/>
            <person name="Mangin B."/>
            <person name="Burke J.M."/>
            <person name="Salse J."/>
            <person name="Munos S."/>
            <person name="Vincourt P."/>
            <person name="Rieseberg L.H."/>
            <person name="Langlade N.B."/>
        </authorList>
    </citation>
    <scope>NUCLEOTIDE SEQUENCE [LARGE SCALE GENOMIC DNA]</scope>
    <source>
        <strain evidence="7">cv. SF193</strain>
        <tissue evidence="5">Leaves</tissue>
    </source>
</reference>
<evidence type="ECO:0000313" key="5">
    <source>
        <dbReference type="EMBL" id="KAF5778728.1"/>
    </source>
</evidence>
<dbReference type="InterPro" id="IPR016140">
    <property type="entry name" value="Bifunc_inhib/LTP/seed_store"/>
</dbReference>
<keyword evidence="2" id="KW-0446">Lipid-binding</keyword>
<dbReference type="InterPro" id="IPR036312">
    <property type="entry name" value="Bifun_inhib/LTP/seed_sf"/>
</dbReference>
<evidence type="ECO:0000256" key="3">
    <source>
        <dbReference type="SAM" id="SignalP"/>
    </source>
</evidence>
<reference evidence="5" key="3">
    <citation type="submission" date="2020-06" db="EMBL/GenBank/DDBJ databases">
        <title>Helianthus annuus Genome sequencing and assembly Release 2.</title>
        <authorList>
            <person name="Gouzy J."/>
            <person name="Langlade N."/>
            <person name="Munos S."/>
        </authorList>
    </citation>
    <scope>NUCLEOTIDE SEQUENCE</scope>
    <source>
        <tissue evidence="5">Leaves</tissue>
    </source>
</reference>
<keyword evidence="3" id="KW-0732">Signal</keyword>
<name>A0A251T3D0_HELAN</name>